<sequence>MSQEETLIQSIKELQSAKAKFNEALDAIESQRKLTPNKEMLVPLTPSMYVSGYLTEPETFLIDIGTKYLVEKDADGAVDYFKRKIKFIDERSEEFTKLTSQLKKSDK</sequence>
<name>A0ABQ7SC48_9ACAR</name>
<dbReference type="SUPFAM" id="SSF46579">
    <property type="entry name" value="Prefoldin"/>
    <property type="match status" value="1"/>
</dbReference>
<accession>A0ABQ7SC48</accession>
<dbReference type="InterPro" id="IPR009053">
    <property type="entry name" value="Prefoldin"/>
</dbReference>
<evidence type="ECO:0000313" key="3">
    <source>
        <dbReference type="Proteomes" id="UP000825002"/>
    </source>
</evidence>
<dbReference type="CDD" id="cd23157">
    <property type="entry name" value="Prefoldin_5"/>
    <property type="match status" value="1"/>
</dbReference>
<organism evidence="2 3">
    <name type="scientific">Fragariocoptes setiger</name>
    <dbReference type="NCBI Taxonomy" id="1670756"/>
    <lineage>
        <taxon>Eukaryota</taxon>
        <taxon>Metazoa</taxon>
        <taxon>Ecdysozoa</taxon>
        <taxon>Arthropoda</taxon>
        <taxon>Chelicerata</taxon>
        <taxon>Arachnida</taxon>
        <taxon>Acari</taxon>
        <taxon>Acariformes</taxon>
        <taxon>Trombidiformes</taxon>
        <taxon>Prostigmata</taxon>
        <taxon>Eupodina</taxon>
        <taxon>Eriophyoidea</taxon>
        <taxon>Phytoptidae</taxon>
        <taxon>Fragariocoptes</taxon>
    </lineage>
</organism>
<evidence type="ECO:0000256" key="1">
    <source>
        <dbReference type="ARBA" id="ARBA00010048"/>
    </source>
</evidence>
<dbReference type="InterPro" id="IPR011599">
    <property type="entry name" value="PFD_alpha_archaea"/>
</dbReference>
<proteinExistence type="inferred from homology"/>
<dbReference type="NCBIfam" id="TIGR00293">
    <property type="entry name" value="prefoldin subunit alpha"/>
    <property type="match status" value="1"/>
</dbReference>
<dbReference type="Gene3D" id="1.10.287.370">
    <property type="match status" value="1"/>
</dbReference>
<dbReference type="PANTHER" id="PTHR12674:SF2">
    <property type="entry name" value="PREFOLDIN SUBUNIT 5"/>
    <property type="match status" value="1"/>
</dbReference>
<dbReference type="EMBL" id="JAIFTH010000071">
    <property type="protein sequence ID" value="KAG9510825.1"/>
    <property type="molecule type" value="Genomic_DNA"/>
</dbReference>
<comment type="caution">
    <text evidence="2">The sequence shown here is derived from an EMBL/GenBank/DDBJ whole genome shotgun (WGS) entry which is preliminary data.</text>
</comment>
<keyword evidence="3" id="KW-1185">Reference proteome</keyword>
<dbReference type="Proteomes" id="UP000825002">
    <property type="component" value="Unassembled WGS sequence"/>
</dbReference>
<protein>
    <submittedName>
        <fullName evidence="2">Prefoldin subunit 5</fullName>
    </submittedName>
</protein>
<dbReference type="PANTHER" id="PTHR12674">
    <property type="entry name" value="PREFOLDIN SUBUNIT 5"/>
    <property type="match status" value="1"/>
</dbReference>
<reference evidence="2 3" key="1">
    <citation type="submission" date="2020-10" db="EMBL/GenBank/DDBJ databases">
        <authorList>
            <person name="Klimov P.B."/>
            <person name="Dyachkov S.M."/>
            <person name="Chetverikov P.E."/>
        </authorList>
    </citation>
    <scope>NUCLEOTIDE SEQUENCE [LARGE SCALE GENOMIC DNA]</scope>
    <source>
        <strain evidence="2">BMOC 18-1129-001#AD2665</strain>
        <tissue evidence="2">Entire mites</tissue>
    </source>
</reference>
<dbReference type="InterPro" id="IPR004127">
    <property type="entry name" value="Prefoldin_subunit_alpha"/>
</dbReference>
<dbReference type="Pfam" id="PF02996">
    <property type="entry name" value="Prefoldin"/>
    <property type="match status" value="1"/>
</dbReference>
<evidence type="ECO:0000313" key="2">
    <source>
        <dbReference type="EMBL" id="KAG9510825.1"/>
    </source>
</evidence>
<comment type="similarity">
    <text evidence="1">Belongs to the prefoldin subunit alpha family.</text>
</comment>
<gene>
    <name evidence="2" type="primary">PFDN5</name>
    <name evidence="2" type="ORF">GZH46_00620</name>
</gene>
<feature type="non-terminal residue" evidence="2">
    <location>
        <position position="1"/>
    </location>
</feature>